<name>S8EL38_FOMSC</name>
<evidence type="ECO:0008006" key="3">
    <source>
        <dbReference type="Google" id="ProtNLM"/>
    </source>
</evidence>
<dbReference type="Proteomes" id="UP000015241">
    <property type="component" value="Unassembled WGS sequence"/>
</dbReference>
<accession>S8EL38</accession>
<dbReference type="EMBL" id="KE504123">
    <property type="protein sequence ID" value="EPT05822.1"/>
    <property type="molecule type" value="Genomic_DNA"/>
</dbReference>
<gene>
    <name evidence="1" type="ORF">FOMPIDRAFT_1045122</name>
</gene>
<dbReference type="Gene3D" id="1.25.40.10">
    <property type="entry name" value="Tetratricopeptide repeat domain"/>
    <property type="match status" value="1"/>
</dbReference>
<dbReference type="Pfam" id="PF13374">
    <property type="entry name" value="TPR_10"/>
    <property type="match status" value="1"/>
</dbReference>
<protein>
    <recommendedName>
        <fullName evidence="3">TPR-like protein</fullName>
    </recommendedName>
</protein>
<sequence>MKQLGDRADLDSAITLHPTSLCILHTRFEQLGDRADLDSAITLHREALELRPTGHPDRSSSLNNLAIALQTRFKQLGDRADLDSAITLHREALELRPLATQIVARHSTMSLMHACILGMSSSEIARTLTVPITLHREALELRPSGHPYHGASLSNLAVVSSIGGTTSEMMLH</sequence>
<dbReference type="InterPro" id="IPR011990">
    <property type="entry name" value="TPR-like_helical_dom_sf"/>
</dbReference>
<dbReference type="InParanoid" id="S8EL38"/>
<reference evidence="1 2" key="1">
    <citation type="journal article" date="2012" name="Science">
        <title>The Paleozoic origin of enzymatic lignin decomposition reconstructed from 31 fungal genomes.</title>
        <authorList>
            <person name="Floudas D."/>
            <person name="Binder M."/>
            <person name="Riley R."/>
            <person name="Barry K."/>
            <person name="Blanchette R.A."/>
            <person name="Henrissat B."/>
            <person name="Martinez A.T."/>
            <person name="Otillar R."/>
            <person name="Spatafora J.W."/>
            <person name="Yadav J.S."/>
            <person name="Aerts A."/>
            <person name="Benoit I."/>
            <person name="Boyd A."/>
            <person name="Carlson A."/>
            <person name="Copeland A."/>
            <person name="Coutinho P.M."/>
            <person name="de Vries R.P."/>
            <person name="Ferreira P."/>
            <person name="Findley K."/>
            <person name="Foster B."/>
            <person name="Gaskell J."/>
            <person name="Glotzer D."/>
            <person name="Gorecki P."/>
            <person name="Heitman J."/>
            <person name="Hesse C."/>
            <person name="Hori C."/>
            <person name="Igarashi K."/>
            <person name="Jurgens J.A."/>
            <person name="Kallen N."/>
            <person name="Kersten P."/>
            <person name="Kohler A."/>
            <person name="Kuees U."/>
            <person name="Kumar T.K.A."/>
            <person name="Kuo A."/>
            <person name="LaButti K."/>
            <person name="Larrondo L.F."/>
            <person name="Lindquist E."/>
            <person name="Ling A."/>
            <person name="Lombard V."/>
            <person name="Lucas S."/>
            <person name="Lundell T."/>
            <person name="Martin R."/>
            <person name="McLaughlin D.J."/>
            <person name="Morgenstern I."/>
            <person name="Morin E."/>
            <person name="Murat C."/>
            <person name="Nagy L.G."/>
            <person name="Nolan M."/>
            <person name="Ohm R.A."/>
            <person name="Patyshakuliyeva A."/>
            <person name="Rokas A."/>
            <person name="Ruiz-Duenas F.J."/>
            <person name="Sabat G."/>
            <person name="Salamov A."/>
            <person name="Samejima M."/>
            <person name="Schmutz J."/>
            <person name="Slot J.C."/>
            <person name="St John F."/>
            <person name="Stenlid J."/>
            <person name="Sun H."/>
            <person name="Sun S."/>
            <person name="Syed K."/>
            <person name="Tsang A."/>
            <person name="Wiebenga A."/>
            <person name="Young D."/>
            <person name="Pisabarro A."/>
            <person name="Eastwood D.C."/>
            <person name="Martin F."/>
            <person name="Cullen D."/>
            <person name="Grigoriev I.V."/>
            <person name="Hibbett D.S."/>
        </authorList>
    </citation>
    <scope>NUCLEOTIDE SEQUENCE</scope>
    <source>
        <strain evidence="2">FP-58527</strain>
    </source>
</reference>
<dbReference type="AlphaFoldDB" id="S8EL38"/>
<organism evidence="1 2">
    <name type="scientific">Fomitopsis schrenkii</name>
    <name type="common">Brown rot fungus</name>
    <dbReference type="NCBI Taxonomy" id="2126942"/>
    <lineage>
        <taxon>Eukaryota</taxon>
        <taxon>Fungi</taxon>
        <taxon>Dikarya</taxon>
        <taxon>Basidiomycota</taxon>
        <taxon>Agaricomycotina</taxon>
        <taxon>Agaricomycetes</taxon>
        <taxon>Polyporales</taxon>
        <taxon>Fomitopsis</taxon>
    </lineage>
</organism>
<proteinExistence type="predicted"/>
<dbReference type="SUPFAM" id="SSF48452">
    <property type="entry name" value="TPR-like"/>
    <property type="match status" value="1"/>
</dbReference>
<dbReference type="eggNOG" id="KOG4626">
    <property type="taxonomic scope" value="Eukaryota"/>
</dbReference>
<keyword evidence="2" id="KW-1185">Reference proteome</keyword>
<evidence type="ECO:0000313" key="2">
    <source>
        <dbReference type="Proteomes" id="UP000015241"/>
    </source>
</evidence>
<dbReference type="STRING" id="743788.S8EL38"/>
<dbReference type="OrthoDB" id="2801055at2759"/>
<evidence type="ECO:0000313" key="1">
    <source>
        <dbReference type="EMBL" id="EPT05822.1"/>
    </source>
</evidence>
<dbReference type="HOGENOM" id="CLU_1555291_0_0_1"/>